<evidence type="ECO:0000259" key="3">
    <source>
        <dbReference type="PROSITE" id="PS51194"/>
    </source>
</evidence>
<dbReference type="PROSITE" id="PS51194">
    <property type="entry name" value="HELICASE_CTER"/>
    <property type="match status" value="1"/>
</dbReference>
<comment type="caution">
    <text evidence="4">The sequence shown here is derived from an EMBL/GenBank/DDBJ whole genome shotgun (WGS) entry which is preliminary data.</text>
</comment>
<dbReference type="Proteomes" id="UP001396898">
    <property type="component" value="Unassembled WGS sequence"/>
</dbReference>
<dbReference type="SUPFAM" id="SSF52540">
    <property type="entry name" value="P-loop containing nucleoside triphosphate hydrolases"/>
    <property type="match status" value="1"/>
</dbReference>
<dbReference type="Gene3D" id="3.40.50.300">
    <property type="entry name" value="P-loop containing nucleotide triphosphate hydrolases"/>
    <property type="match status" value="2"/>
</dbReference>
<dbReference type="GO" id="GO:0016787">
    <property type="term" value="F:hydrolase activity"/>
    <property type="evidence" value="ECO:0007669"/>
    <property type="project" value="UniProtKB-KW"/>
</dbReference>
<accession>A0ABR1SAL9</accession>
<evidence type="ECO:0000256" key="1">
    <source>
        <dbReference type="ARBA" id="ARBA00022806"/>
    </source>
</evidence>
<dbReference type="EMBL" id="JAQQWI010000007">
    <property type="protein sequence ID" value="KAK8028786.1"/>
    <property type="molecule type" value="Genomic_DNA"/>
</dbReference>
<dbReference type="PROSITE" id="PS51192">
    <property type="entry name" value="HELICASE_ATP_BIND_1"/>
    <property type="match status" value="1"/>
</dbReference>
<keyword evidence="1" id="KW-0347">Helicase</keyword>
<dbReference type="InterPro" id="IPR001650">
    <property type="entry name" value="Helicase_C-like"/>
</dbReference>
<evidence type="ECO:0000313" key="4">
    <source>
        <dbReference type="EMBL" id="KAK8028786.1"/>
    </source>
</evidence>
<dbReference type="InterPro" id="IPR014001">
    <property type="entry name" value="Helicase_ATP-bd"/>
</dbReference>
<dbReference type="InterPro" id="IPR050742">
    <property type="entry name" value="Helicase_Restrict-Modif_Enz"/>
</dbReference>
<dbReference type="SMART" id="SM00487">
    <property type="entry name" value="DEXDc"/>
    <property type="match status" value="1"/>
</dbReference>
<keyword evidence="1" id="KW-0547">Nucleotide-binding</keyword>
<dbReference type="CDD" id="cd18799">
    <property type="entry name" value="SF2_C_EcoAI-like"/>
    <property type="match status" value="1"/>
</dbReference>
<keyword evidence="5" id="KW-1185">Reference proteome</keyword>
<keyword evidence="4" id="KW-0378">Hydrolase</keyword>
<reference evidence="4 5" key="1">
    <citation type="submission" date="2023-01" db="EMBL/GenBank/DDBJ databases">
        <title>Analysis of 21 Apiospora genomes using comparative genomics revels a genus with tremendous synthesis potential of carbohydrate active enzymes and secondary metabolites.</title>
        <authorList>
            <person name="Sorensen T."/>
        </authorList>
    </citation>
    <scope>NUCLEOTIDE SEQUENCE [LARGE SCALE GENOMIC DNA]</scope>
    <source>
        <strain evidence="4 5">CBS 20057</strain>
    </source>
</reference>
<evidence type="ECO:0000313" key="5">
    <source>
        <dbReference type="Proteomes" id="UP001396898"/>
    </source>
</evidence>
<name>A0ABR1SAL9_9PEZI</name>
<keyword evidence="1" id="KW-0067">ATP-binding</keyword>
<sequence>MRLPRLTWRAIVPLLHPPRKACNIRALPARARPYATLQDNTKAPPAQPQPVQLRDYQEECIQSVLSSVESGHKRLGISLATGSGKTVVFTQLIDRIKPTNQEAKKTLILAHRRELVEQAARHCSNAYPDKTVDIEMGKMHASGLADITIASVQSIASGDRISKFDPSQFKLVLVDEAHHIVAPGYLRTLEHFGLDQKRDASPILVGVSATFSRFDGLRLGKAIDEIVYHKDYVDMIGDKWLSDVIFTTVESTADIRRVRSGANGDFLPGELSQVVNTDQVNKITVRSWLAKAQGRKSTLVFCVDIAHVMGLTQTFRDHGIEARFITGDTHKVERGECLSAFKRGEFPVLINCGVFTEGTDIPNIDCVVLARPTRSRNLLVQMIGRGMRLYPGKKNCHIIDMVSSLETGIVTAPTLFGLDPSEIIEDATMDDLSKLKDLKAREVQEPMKKGSLVKPLSNGSFSGHVTFTEYDTVYDLISDTSGESHIHSISQYTWVQVDQGKYILSAPGGTYIRLQAEKGEGDEGKAPMYAAYEIRPLPQGIKSKSPFAAPRKLLQAATFSDAVHGSDKYASEKFPVYFITRRARWRKNSATPGQLKVLNKLRGPEDQLTEDDITMGKAADMITKIKHGARGRFTTLAADRRRKQRQATTLEEREARKLREVVSVGPLAA</sequence>
<dbReference type="Pfam" id="PF00271">
    <property type="entry name" value="Helicase_C"/>
    <property type="match status" value="1"/>
</dbReference>
<dbReference type="Pfam" id="PF04851">
    <property type="entry name" value="ResIII"/>
    <property type="match status" value="1"/>
</dbReference>
<organism evidence="4 5">
    <name type="scientific">Apiospora marii</name>
    <dbReference type="NCBI Taxonomy" id="335849"/>
    <lineage>
        <taxon>Eukaryota</taxon>
        <taxon>Fungi</taxon>
        <taxon>Dikarya</taxon>
        <taxon>Ascomycota</taxon>
        <taxon>Pezizomycotina</taxon>
        <taxon>Sordariomycetes</taxon>
        <taxon>Xylariomycetidae</taxon>
        <taxon>Amphisphaeriales</taxon>
        <taxon>Apiosporaceae</taxon>
        <taxon>Apiospora</taxon>
    </lineage>
</organism>
<dbReference type="PANTHER" id="PTHR47396:SF1">
    <property type="entry name" value="ATP-DEPENDENT HELICASE IRC3-RELATED"/>
    <property type="match status" value="1"/>
</dbReference>
<protein>
    <submittedName>
        <fullName evidence="4">P-loop containing nucleoside triphosphate hydrolase protein</fullName>
    </submittedName>
</protein>
<feature type="domain" description="Helicase ATP-binding" evidence="2">
    <location>
        <begin position="66"/>
        <end position="229"/>
    </location>
</feature>
<dbReference type="PANTHER" id="PTHR47396">
    <property type="entry name" value="TYPE I RESTRICTION ENZYME ECOKI R PROTEIN"/>
    <property type="match status" value="1"/>
</dbReference>
<dbReference type="InterPro" id="IPR027417">
    <property type="entry name" value="P-loop_NTPase"/>
</dbReference>
<dbReference type="CDD" id="cd18032">
    <property type="entry name" value="DEXHc_RE_I_III_res"/>
    <property type="match status" value="1"/>
</dbReference>
<feature type="domain" description="Helicase C-terminal" evidence="3">
    <location>
        <begin position="284"/>
        <end position="439"/>
    </location>
</feature>
<dbReference type="SMART" id="SM00490">
    <property type="entry name" value="HELICc"/>
    <property type="match status" value="1"/>
</dbReference>
<evidence type="ECO:0000259" key="2">
    <source>
        <dbReference type="PROSITE" id="PS51192"/>
    </source>
</evidence>
<gene>
    <name evidence="4" type="ORF">PG991_005842</name>
</gene>
<proteinExistence type="predicted"/>
<dbReference type="InterPro" id="IPR006935">
    <property type="entry name" value="Helicase/UvrB_N"/>
</dbReference>